<dbReference type="Pfam" id="PF23359">
    <property type="entry name" value="Lsr2_DNA-bd"/>
    <property type="match status" value="1"/>
</dbReference>
<dbReference type="RefSeq" id="WP_260723218.1">
    <property type="nucleotide sequence ID" value="NZ_BAAABS010000017.1"/>
</dbReference>
<feature type="compositionally biased region" description="Low complexity" evidence="2">
    <location>
        <begin position="61"/>
        <end position="73"/>
    </location>
</feature>
<dbReference type="Proteomes" id="UP001058271">
    <property type="component" value="Chromosome"/>
</dbReference>
<dbReference type="InterPro" id="IPR055370">
    <property type="entry name" value="Lsr2_DNA-bd"/>
</dbReference>
<evidence type="ECO:0000313" key="5">
    <source>
        <dbReference type="EMBL" id="UWZ33935.1"/>
    </source>
</evidence>
<organism evidence="5 6">
    <name type="scientific">Dactylosporangium roseum</name>
    <dbReference type="NCBI Taxonomy" id="47989"/>
    <lineage>
        <taxon>Bacteria</taxon>
        <taxon>Bacillati</taxon>
        <taxon>Actinomycetota</taxon>
        <taxon>Actinomycetes</taxon>
        <taxon>Micromonosporales</taxon>
        <taxon>Micromonosporaceae</taxon>
        <taxon>Dactylosporangium</taxon>
    </lineage>
</organism>
<dbReference type="InterPro" id="IPR036625">
    <property type="entry name" value="E3-bd_dom_sf"/>
</dbReference>
<feature type="domain" description="Lsr2 dimerization" evidence="3">
    <location>
        <begin position="1"/>
        <end position="58"/>
    </location>
</feature>
<accession>A0ABY5YW14</accession>
<sequence>MARRVIQEVVDDIDGKPADETVSFGIDGVDYEIDLTAVHASELREAFAPFIVAGKKVGRHSAAAAPGRAGRTAVPQGPTRGDRDRNRAIREWAQRNGIEISERGRLAQDVIDRYDAAGGR</sequence>
<evidence type="ECO:0000256" key="1">
    <source>
        <dbReference type="ARBA" id="ARBA00023125"/>
    </source>
</evidence>
<gene>
    <name evidence="5" type="ORF">Drose_21975</name>
</gene>
<keyword evidence="1" id="KW-0238">DNA-binding</keyword>
<reference evidence="5" key="1">
    <citation type="submission" date="2021-04" db="EMBL/GenBank/DDBJ databases">
        <title>Biosynthetic gene clusters of Dactylosporangioum roseum.</title>
        <authorList>
            <person name="Hartkoorn R.C."/>
            <person name="Beaudoing E."/>
            <person name="Hot D."/>
            <person name="Moureu S."/>
        </authorList>
    </citation>
    <scope>NUCLEOTIDE SEQUENCE</scope>
    <source>
        <strain evidence="5">NRRL B-16295</strain>
    </source>
</reference>
<evidence type="ECO:0000259" key="3">
    <source>
        <dbReference type="Pfam" id="PF11774"/>
    </source>
</evidence>
<proteinExistence type="predicted"/>
<dbReference type="Gene3D" id="4.10.320.10">
    <property type="entry name" value="E3-binding domain"/>
    <property type="match status" value="1"/>
</dbReference>
<evidence type="ECO:0000256" key="2">
    <source>
        <dbReference type="SAM" id="MobiDB-lite"/>
    </source>
</evidence>
<dbReference type="EMBL" id="CP073721">
    <property type="protein sequence ID" value="UWZ33935.1"/>
    <property type="molecule type" value="Genomic_DNA"/>
</dbReference>
<name>A0ABY5YW14_9ACTN</name>
<protein>
    <submittedName>
        <fullName evidence="5">Lsr2 family protein</fullName>
    </submittedName>
</protein>
<dbReference type="Gene3D" id="3.30.60.230">
    <property type="entry name" value="Lsr2, dimerization domain"/>
    <property type="match status" value="1"/>
</dbReference>
<keyword evidence="6" id="KW-1185">Reference proteome</keyword>
<evidence type="ECO:0000313" key="6">
    <source>
        <dbReference type="Proteomes" id="UP001058271"/>
    </source>
</evidence>
<evidence type="ECO:0000259" key="4">
    <source>
        <dbReference type="Pfam" id="PF23359"/>
    </source>
</evidence>
<dbReference type="InterPro" id="IPR024412">
    <property type="entry name" value="Lsr2_dim_dom"/>
</dbReference>
<feature type="domain" description="Lsr2 DNA-binding" evidence="4">
    <location>
        <begin position="82"/>
        <end position="117"/>
    </location>
</feature>
<feature type="region of interest" description="Disordered" evidence="2">
    <location>
        <begin position="61"/>
        <end position="85"/>
    </location>
</feature>
<dbReference type="Pfam" id="PF11774">
    <property type="entry name" value="Lsr2"/>
    <property type="match status" value="1"/>
</dbReference>
<dbReference type="InterPro" id="IPR042261">
    <property type="entry name" value="Lsr2-like_dimerization"/>
</dbReference>